<dbReference type="EMBL" id="JAKKPZ010000023">
    <property type="protein sequence ID" value="KAI1711115.1"/>
    <property type="molecule type" value="Genomic_DNA"/>
</dbReference>
<organism evidence="2 3">
    <name type="scientific">Ditylenchus destructor</name>
    <dbReference type="NCBI Taxonomy" id="166010"/>
    <lineage>
        <taxon>Eukaryota</taxon>
        <taxon>Metazoa</taxon>
        <taxon>Ecdysozoa</taxon>
        <taxon>Nematoda</taxon>
        <taxon>Chromadorea</taxon>
        <taxon>Rhabditida</taxon>
        <taxon>Tylenchina</taxon>
        <taxon>Tylenchomorpha</taxon>
        <taxon>Sphaerularioidea</taxon>
        <taxon>Anguinidae</taxon>
        <taxon>Anguininae</taxon>
        <taxon>Ditylenchus</taxon>
    </lineage>
</organism>
<keyword evidence="3" id="KW-1185">Reference proteome</keyword>
<protein>
    <submittedName>
        <fullName evidence="2">Uncharacterized protein</fullName>
    </submittedName>
</protein>
<dbReference type="Proteomes" id="UP001201812">
    <property type="component" value="Unassembled WGS sequence"/>
</dbReference>
<gene>
    <name evidence="2" type="ORF">DdX_10363</name>
</gene>
<evidence type="ECO:0000313" key="3">
    <source>
        <dbReference type="Proteomes" id="UP001201812"/>
    </source>
</evidence>
<evidence type="ECO:0000256" key="1">
    <source>
        <dbReference type="SAM" id="MobiDB-lite"/>
    </source>
</evidence>
<feature type="region of interest" description="Disordered" evidence="1">
    <location>
        <begin position="128"/>
        <end position="150"/>
    </location>
</feature>
<reference evidence="2" key="1">
    <citation type="submission" date="2022-01" db="EMBL/GenBank/DDBJ databases">
        <title>Genome Sequence Resource for Two Populations of Ditylenchus destructor, the Migratory Endoparasitic Phytonematode.</title>
        <authorList>
            <person name="Zhang H."/>
            <person name="Lin R."/>
            <person name="Xie B."/>
        </authorList>
    </citation>
    <scope>NUCLEOTIDE SEQUENCE</scope>
    <source>
        <strain evidence="2">BazhouSP</strain>
    </source>
</reference>
<name>A0AAD4R5A7_9BILA</name>
<dbReference type="AlphaFoldDB" id="A0AAD4R5A7"/>
<evidence type="ECO:0000313" key="2">
    <source>
        <dbReference type="EMBL" id="KAI1711115.1"/>
    </source>
</evidence>
<proteinExistence type="predicted"/>
<comment type="caution">
    <text evidence="2">The sequence shown here is derived from an EMBL/GenBank/DDBJ whole genome shotgun (WGS) entry which is preliminary data.</text>
</comment>
<accession>A0AAD4R5A7</accession>
<sequence length="180" mass="20196">MVCCCADRNCFDKLRNKFSRSDPPTTSTCYVFRREFNSKDVMSTETNTTFVRKSCAVCKAQADQTGVAFSCVENKEVDYQCGENDKLVGGSLACNKQDTECCCKGDSCIDEYLNHFFHTSHSLPPSRISHRYSDEKDSVEEEDETTTFRPSDLPNRYACSTLGILQLTSSELNRLGPATI</sequence>